<comment type="similarity">
    <text evidence="1 4">Belongs to the UPF0677 family.</text>
</comment>
<evidence type="ECO:0000313" key="5">
    <source>
        <dbReference type="EMBL" id="WNG48410.1"/>
    </source>
</evidence>
<name>A0ABY9WZ25_9BACT</name>
<dbReference type="InterPro" id="IPR007213">
    <property type="entry name" value="Ppm1/Ppm2/Tcmp"/>
</dbReference>
<reference evidence="5 6" key="1">
    <citation type="submission" date="2019-08" db="EMBL/GenBank/DDBJ databases">
        <title>Archangium and Cystobacter genomes.</title>
        <authorList>
            <person name="Chen I.-C.K."/>
            <person name="Wielgoss S."/>
        </authorList>
    </citation>
    <scope>NUCLEOTIDE SEQUENCE [LARGE SCALE GENOMIC DNA]</scope>
    <source>
        <strain evidence="5 6">Cbm 6</strain>
    </source>
</reference>
<evidence type="ECO:0000256" key="3">
    <source>
        <dbReference type="ARBA" id="ARBA00022679"/>
    </source>
</evidence>
<organism evidence="5 6">
    <name type="scientific">Archangium minus</name>
    <dbReference type="NCBI Taxonomy" id="83450"/>
    <lineage>
        <taxon>Bacteria</taxon>
        <taxon>Pseudomonadati</taxon>
        <taxon>Myxococcota</taxon>
        <taxon>Myxococcia</taxon>
        <taxon>Myxococcales</taxon>
        <taxon>Cystobacterineae</taxon>
        <taxon>Archangiaceae</taxon>
        <taxon>Archangium</taxon>
    </lineage>
</organism>
<accession>A0ABY9WZ25</accession>
<dbReference type="Gene3D" id="3.40.50.150">
    <property type="entry name" value="Vaccinia Virus protein VP39"/>
    <property type="match status" value="1"/>
</dbReference>
<evidence type="ECO:0000256" key="4">
    <source>
        <dbReference type="RuleBase" id="RU362030"/>
    </source>
</evidence>
<dbReference type="PANTHER" id="PTHR43619:SF2">
    <property type="entry name" value="S-ADENOSYL-L-METHIONINE-DEPENDENT METHYLTRANSFERASES SUPERFAMILY PROTEIN"/>
    <property type="match status" value="1"/>
</dbReference>
<proteinExistence type="inferred from homology"/>
<dbReference type="Proteomes" id="UP001611383">
    <property type="component" value="Chromosome"/>
</dbReference>
<dbReference type="SUPFAM" id="SSF53335">
    <property type="entry name" value="S-adenosyl-L-methionine-dependent methyltransferases"/>
    <property type="match status" value="1"/>
</dbReference>
<evidence type="ECO:0000313" key="6">
    <source>
        <dbReference type="Proteomes" id="UP001611383"/>
    </source>
</evidence>
<dbReference type="NCBIfam" id="TIGR00027">
    <property type="entry name" value="mthyl_TIGR00027"/>
    <property type="match status" value="1"/>
</dbReference>
<keyword evidence="6" id="KW-1185">Reference proteome</keyword>
<keyword evidence="2 4" id="KW-0489">Methyltransferase</keyword>
<dbReference type="InterPro" id="IPR029063">
    <property type="entry name" value="SAM-dependent_MTases_sf"/>
</dbReference>
<comment type="function">
    <text evidence="4">Exhibits S-adenosyl-L-methionine-dependent methyltransferase activity.</text>
</comment>
<dbReference type="EMBL" id="CP043494">
    <property type="protein sequence ID" value="WNG48410.1"/>
    <property type="molecule type" value="Genomic_DNA"/>
</dbReference>
<dbReference type="PANTHER" id="PTHR43619">
    <property type="entry name" value="S-ADENOSYL-L-METHIONINE-DEPENDENT METHYLTRANSFERASE YKTD-RELATED"/>
    <property type="match status" value="1"/>
</dbReference>
<dbReference type="GO" id="GO:0008168">
    <property type="term" value="F:methyltransferase activity"/>
    <property type="evidence" value="ECO:0007669"/>
    <property type="project" value="UniProtKB-KW"/>
</dbReference>
<evidence type="ECO:0000256" key="1">
    <source>
        <dbReference type="ARBA" id="ARBA00008138"/>
    </source>
</evidence>
<dbReference type="GO" id="GO:0032259">
    <property type="term" value="P:methylation"/>
    <property type="evidence" value="ECO:0007669"/>
    <property type="project" value="UniProtKB-KW"/>
</dbReference>
<gene>
    <name evidence="5" type="ORF">F0U60_33015</name>
</gene>
<keyword evidence="3 5" id="KW-0808">Transferase</keyword>
<sequence length="307" mass="34006">MCAGLYSIAERHRMTKKASRTAELAALARASMHREPALRGPDHVAIHFLSAPLKLLVSLEPLRRKALKLYAKLMPGAYALVGARTWAIDDFVQRELQGGAQQVVVLGAGYDTRAYRFAETLRAAAARVFEVDAPATSQLKQAKVKHLFGSLPPEVAYVQVDFERDSLEERLTQAGYSTSARTAFLWEGVTYYLQQSAVELVLRFVRERSGPASAIIFDHIHRGIVEGRDTSFGAQQQRRYVQSKGEPFVFGLDPEELPGFLEQHGFGLEEVINADAMAARYFAQAPKDSEPHRLTSFCAIAVARAKG</sequence>
<dbReference type="Pfam" id="PF04072">
    <property type="entry name" value="LCM"/>
    <property type="match status" value="1"/>
</dbReference>
<protein>
    <recommendedName>
        <fullName evidence="4">S-adenosyl-L-methionine-dependent methyltransferase</fullName>
        <ecNumber evidence="4">2.1.1.-</ecNumber>
    </recommendedName>
</protein>
<evidence type="ECO:0000256" key="2">
    <source>
        <dbReference type="ARBA" id="ARBA00022603"/>
    </source>
</evidence>
<dbReference type="EC" id="2.1.1.-" evidence="4"/>
<dbReference type="InterPro" id="IPR011610">
    <property type="entry name" value="SAM_mthyl_Trfase_ML2640-like"/>
</dbReference>
<keyword evidence="4" id="KW-0949">S-adenosyl-L-methionine</keyword>